<proteinExistence type="predicted"/>
<dbReference type="EMBL" id="KP795478">
    <property type="protein sequence ID" value="AKN36233.1"/>
    <property type="molecule type" value="Genomic_DNA"/>
</dbReference>
<name>A0A0H3ZJS2_9VIBR</name>
<dbReference type="AlphaFoldDB" id="A0A0H3ZJS2"/>
<organism evidence="1">
    <name type="scientific">Vibrio tasmaniensis</name>
    <dbReference type="NCBI Taxonomy" id="212663"/>
    <lineage>
        <taxon>Bacteria</taxon>
        <taxon>Pseudomonadati</taxon>
        <taxon>Pseudomonadota</taxon>
        <taxon>Gammaproteobacteria</taxon>
        <taxon>Vibrionales</taxon>
        <taxon>Vibrionaceae</taxon>
        <taxon>Vibrio</taxon>
    </lineage>
</organism>
<accession>A0A0H3ZJS2</accession>
<sequence>MGSYTYDYLNDSLLLDGTLVTRMYRGISDAALEKELRDYREYCLKALPEVRETVKASNGSVSCMATDTMSRTSHLKQAALYLEEAVVADPIFELTDFRSKVSENFQLFMGMAATPNIDRKKLAQAASKLIDLRPLVAGGYVKLYPVTFELESKTEVIPLLHSDNAFKDVLPESILKQYKTNALVRSVQNDNGKLLVMRHLHVGRHIDIRFQGMQRGFGMGYTLFPPEILSSNEEQRTITIALSKDTPPPTKEEFNAWVNQSVNQTARNHYIDLNKRIALCDYLGCMFGTEHPFESNMLNMNIDSTDIKSNTLNCTVQMDVPFLDQVSSADLMSIRNNDGEAFQSFRSELEKGLREARHESDPSRVRAIIEDTQHELFEVQMSQIAPQVKHIKNTHLTEAGIAVAGLGLSVLTGGASLLATGIALAHGYKSHSDYKSKATANPCHFLWNVKQKAKT</sequence>
<reference evidence="1" key="1">
    <citation type="journal article" date="2015" name="MBio">
        <title>Eco-Evolutionary Dynamics of Episomes among Ecologically Cohesive Bacterial Populations.</title>
        <authorList>
            <person name="Xue H."/>
            <person name="Cordero O.X."/>
            <person name="Camas F.M."/>
            <person name="Trimble W."/>
            <person name="Meyer F."/>
            <person name="Guglielmini J."/>
            <person name="Rocha E.P."/>
            <person name="Polz M.F."/>
        </authorList>
    </citation>
    <scope>NUCLEOTIDE SEQUENCE</scope>
    <source>
        <strain evidence="1">FF_174</strain>
    </source>
</reference>
<protein>
    <submittedName>
        <fullName evidence="1">Uncharacterized protein</fullName>
    </submittedName>
</protein>
<evidence type="ECO:0000313" key="1">
    <source>
        <dbReference type="EMBL" id="AKN36233.1"/>
    </source>
</evidence>